<proteinExistence type="predicted"/>
<name>G7WR64_METH6</name>
<dbReference type="SUPFAM" id="SSF53756">
    <property type="entry name" value="UDP-Glycosyltransferase/glycogen phosphorylase"/>
    <property type="match status" value="1"/>
</dbReference>
<gene>
    <name evidence="1" type="ordered locus">Mhar_2011</name>
</gene>
<organism evidence="1 2">
    <name type="scientific">Methanothrix harundinacea (strain 6Ac)</name>
    <name type="common">Methanosaeta harundinacea</name>
    <dbReference type="NCBI Taxonomy" id="1110509"/>
    <lineage>
        <taxon>Archaea</taxon>
        <taxon>Methanobacteriati</taxon>
        <taxon>Methanobacteriota</taxon>
        <taxon>Stenosarchaea group</taxon>
        <taxon>Methanomicrobia</taxon>
        <taxon>Methanotrichales</taxon>
        <taxon>Methanotrichaceae</taxon>
        <taxon>Methanothrix</taxon>
    </lineage>
</organism>
<sequence length="343" mass="38640">MADISRSQVLFVYYNPHPSHKAFAESIKADFWSYNRYIKRNIYPKMIKIFVNGALIPDYDVYLTEGGAPLIPVAIKKLASINKSRKALKNVNLISDHTFIMMEHTPPEMRGQYGSSTNFAHKFASKYIDGAIAVSNFAKETAELFVDGPIRVAHPFIEEDLYQRLSSLAPKLQKNIVMSVGSGTYKGMDILLDAFKKVRNEVPDSELYIIGGGHPERWNETKGVHVEGHVSDLIPYFNSASLFVQSSRADTFPVSSLESLRAGVPTMVTDKTGTKEVVSELGTEFVRRVDEGDIAEGILRYFDLEEEKRLALSNKAKIISKKFNKAEMCHRFKSEFEALLNEI</sequence>
<dbReference type="CDD" id="cd03801">
    <property type="entry name" value="GT4_PimA-like"/>
    <property type="match status" value="1"/>
</dbReference>
<dbReference type="GO" id="GO:0016740">
    <property type="term" value="F:transferase activity"/>
    <property type="evidence" value="ECO:0007669"/>
    <property type="project" value="UniProtKB-KW"/>
</dbReference>
<dbReference type="KEGG" id="mhi:Mhar_2011"/>
<protein>
    <submittedName>
        <fullName evidence="1">LPS glycosyltransferase, putative</fullName>
    </submittedName>
</protein>
<dbReference type="PATRIC" id="fig|1110509.7.peg.2232"/>
<reference evidence="1 2" key="1">
    <citation type="journal article" date="2012" name="PLoS ONE">
        <title>The genome characteristics and predicted function of methyl-group oxidation pathway in the obligate aceticlastic methanogens, Methanosaeta spp.</title>
        <authorList>
            <person name="Zhu J."/>
            <person name="Zheng H."/>
            <person name="Ai G."/>
            <person name="Zhang G."/>
            <person name="Liu D."/>
            <person name="Liu X."/>
            <person name="Dong X."/>
        </authorList>
    </citation>
    <scope>NUCLEOTIDE SEQUENCE [LARGE SCALE GENOMIC DNA]</scope>
    <source>
        <strain evidence="1 2">6Ac</strain>
    </source>
</reference>
<dbReference type="Proteomes" id="UP000005877">
    <property type="component" value="Chromosome"/>
</dbReference>
<evidence type="ECO:0000313" key="1">
    <source>
        <dbReference type="EMBL" id="AET65367.1"/>
    </source>
</evidence>
<dbReference type="STRING" id="1110509.Mhar_2011"/>
<keyword evidence="2" id="KW-1185">Reference proteome</keyword>
<accession>G7WR64</accession>
<keyword evidence="1" id="KW-0808">Transferase</keyword>
<dbReference type="PANTHER" id="PTHR12526">
    <property type="entry name" value="GLYCOSYLTRANSFERASE"/>
    <property type="match status" value="1"/>
</dbReference>
<dbReference type="EMBL" id="CP003117">
    <property type="protein sequence ID" value="AET65367.1"/>
    <property type="molecule type" value="Genomic_DNA"/>
</dbReference>
<dbReference type="HOGENOM" id="CLU_805627_0_0_2"/>
<dbReference type="AlphaFoldDB" id="G7WR64"/>
<dbReference type="Gene3D" id="3.40.50.2000">
    <property type="entry name" value="Glycogen Phosphorylase B"/>
    <property type="match status" value="2"/>
</dbReference>
<dbReference type="PANTHER" id="PTHR12526:SF627">
    <property type="entry name" value="D-RHAMNOSYLTRANSFERASE WBPZ"/>
    <property type="match status" value="1"/>
</dbReference>
<evidence type="ECO:0000313" key="2">
    <source>
        <dbReference type="Proteomes" id="UP000005877"/>
    </source>
</evidence>
<dbReference type="Pfam" id="PF13692">
    <property type="entry name" value="Glyco_trans_1_4"/>
    <property type="match status" value="1"/>
</dbReference>